<feature type="transmembrane region" description="Helical" evidence="3">
    <location>
        <begin position="160"/>
        <end position="178"/>
    </location>
</feature>
<dbReference type="Proteomes" id="UP001141806">
    <property type="component" value="Unassembled WGS sequence"/>
</dbReference>
<dbReference type="GO" id="GO:0009055">
    <property type="term" value="F:electron transfer activity"/>
    <property type="evidence" value="ECO:0007669"/>
    <property type="project" value="InterPro"/>
</dbReference>
<evidence type="ECO:0000256" key="2">
    <source>
        <dbReference type="ARBA" id="ARBA00023180"/>
    </source>
</evidence>
<evidence type="ECO:0000313" key="7">
    <source>
        <dbReference type="Proteomes" id="UP001141806"/>
    </source>
</evidence>
<dbReference type="InterPro" id="IPR008972">
    <property type="entry name" value="Cupredoxin"/>
</dbReference>
<keyword evidence="2" id="KW-0325">Glycoprotein</keyword>
<reference evidence="6" key="1">
    <citation type="journal article" date="2023" name="Plant J.">
        <title>The genome of the king protea, Protea cynaroides.</title>
        <authorList>
            <person name="Chang J."/>
            <person name="Duong T.A."/>
            <person name="Schoeman C."/>
            <person name="Ma X."/>
            <person name="Roodt D."/>
            <person name="Barker N."/>
            <person name="Li Z."/>
            <person name="Van de Peer Y."/>
            <person name="Mizrachi E."/>
        </authorList>
    </citation>
    <scope>NUCLEOTIDE SEQUENCE</scope>
    <source>
        <tissue evidence="6">Young leaves</tissue>
    </source>
</reference>
<dbReference type="OrthoDB" id="959565at2759"/>
<dbReference type="GO" id="GO:0005886">
    <property type="term" value="C:plasma membrane"/>
    <property type="evidence" value="ECO:0007669"/>
    <property type="project" value="TreeGrafter"/>
</dbReference>
<dbReference type="FunFam" id="2.60.40.420:FF:000034">
    <property type="entry name" value="Cupredoxin superfamily protein"/>
    <property type="match status" value="1"/>
</dbReference>
<dbReference type="Gene3D" id="2.60.40.420">
    <property type="entry name" value="Cupredoxins - blue copper proteins"/>
    <property type="match status" value="1"/>
</dbReference>
<keyword evidence="3" id="KW-0812">Transmembrane</keyword>
<dbReference type="InterPro" id="IPR003245">
    <property type="entry name" value="Phytocyanin_dom"/>
</dbReference>
<keyword evidence="7" id="KW-1185">Reference proteome</keyword>
<evidence type="ECO:0000259" key="5">
    <source>
        <dbReference type="PROSITE" id="PS51485"/>
    </source>
</evidence>
<dbReference type="Pfam" id="PF02298">
    <property type="entry name" value="Cu_bind_like"/>
    <property type="match status" value="1"/>
</dbReference>
<dbReference type="SUPFAM" id="SSF49503">
    <property type="entry name" value="Cupredoxins"/>
    <property type="match status" value="1"/>
</dbReference>
<sequence>MDKQVVRKIAAVMVIAALQLHCAHGQFTRAPLTFIVGDAMGWTVPANGAVTYTAWATDKTFLVGDILQFNFVTGNHTVATLSTREQFDSCTTSNTLQTFRTGPQQLKLDLMEDYYFICTFPGHCNSGQKLSVSVTGVATPSVFLPPSFPSSTSSAPSSSVGVMGFFVSLLTTTIVAFFL</sequence>
<evidence type="ECO:0000256" key="1">
    <source>
        <dbReference type="ARBA" id="ARBA00023157"/>
    </source>
</evidence>
<feature type="signal peptide" evidence="4">
    <location>
        <begin position="1"/>
        <end position="25"/>
    </location>
</feature>
<evidence type="ECO:0000256" key="3">
    <source>
        <dbReference type="SAM" id="Phobius"/>
    </source>
</evidence>
<feature type="chain" id="PRO_5040338668" description="Phytocyanin domain-containing protein" evidence="4">
    <location>
        <begin position="26"/>
        <end position="179"/>
    </location>
</feature>
<keyword evidence="1" id="KW-1015">Disulfide bond</keyword>
<dbReference type="EMBL" id="JAMYWD010000010">
    <property type="protein sequence ID" value="KAJ4957712.1"/>
    <property type="molecule type" value="Genomic_DNA"/>
</dbReference>
<gene>
    <name evidence="6" type="ORF">NE237_024823</name>
</gene>
<dbReference type="AlphaFoldDB" id="A0A9Q0H0R4"/>
<protein>
    <recommendedName>
        <fullName evidence="5">Phytocyanin domain-containing protein</fullName>
    </recommendedName>
</protein>
<proteinExistence type="predicted"/>
<keyword evidence="3" id="KW-0472">Membrane</keyword>
<dbReference type="PROSITE" id="PS51485">
    <property type="entry name" value="PHYTOCYANIN"/>
    <property type="match status" value="1"/>
</dbReference>
<organism evidence="6 7">
    <name type="scientific">Protea cynaroides</name>
    <dbReference type="NCBI Taxonomy" id="273540"/>
    <lineage>
        <taxon>Eukaryota</taxon>
        <taxon>Viridiplantae</taxon>
        <taxon>Streptophyta</taxon>
        <taxon>Embryophyta</taxon>
        <taxon>Tracheophyta</taxon>
        <taxon>Spermatophyta</taxon>
        <taxon>Magnoliopsida</taxon>
        <taxon>Proteales</taxon>
        <taxon>Proteaceae</taxon>
        <taxon>Protea</taxon>
    </lineage>
</organism>
<feature type="domain" description="Phytocyanin" evidence="5">
    <location>
        <begin position="32"/>
        <end position="136"/>
    </location>
</feature>
<dbReference type="InterPro" id="IPR039391">
    <property type="entry name" value="Phytocyanin-like"/>
</dbReference>
<evidence type="ECO:0000256" key="4">
    <source>
        <dbReference type="SAM" id="SignalP"/>
    </source>
</evidence>
<comment type="caution">
    <text evidence="6">The sequence shown here is derived from an EMBL/GenBank/DDBJ whole genome shotgun (WGS) entry which is preliminary data.</text>
</comment>
<dbReference type="PANTHER" id="PTHR33021">
    <property type="entry name" value="BLUE COPPER PROTEIN"/>
    <property type="match status" value="1"/>
</dbReference>
<evidence type="ECO:0000313" key="6">
    <source>
        <dbReference type="EMBL" id="KAJ4957712.1"/>
    </source>
</evidence>
<accession>A0A9Q0H0R4</accession>
<keyword evidence="4" id="KW-0732">Signal</keyword>
<keyword evidence="3" id="KW-1133">Transmembrane helix</keyword>
<name>A0A9Q0H0R4_9MAGN</name>
<dbReference type="PANTHER" id="PTHR33021:SF496">
    <property type="entry name" value="OS08G0482700 PROTEIN"/>
    <property type="match status" value="1"/>
</dbReference>